<evidence type="ECO:0000256" key="2">
    <source>
        <dbReference type="ARBA" id="ARBA00010868"/>
    </source>
</evidence>
<dbReference type="SUPFAM" id="SSF54117">
    <property type="entry name" value="Interleukin 8-like chemokines"/>
    <property type="match status" value="1"/>
</dbReference>
<dbReference type="PANTHER" id="PTHR12015:SF209">
    <property type="entry name" value="C-C MOTIF CHEMOKINE 8"/>
    <property type="match status" value="1"/>
</dbReference>
<keyword evidence="8" id="KW-0395">Inflammatory response</keyword>
<dbReference type="GO" id="GO:0048020">
    <property type="term" value="F:CCR chemokine receptor binding"/>
    <property type="evidence" value="ECO:0007669"/>
    <property type="project" value="TreeGrafter"/>
</dbReference>
<keyword evidence="3 9" id="KW-0145">Chemotaxis</keyword>
<organism evidence="11 12">
    <name type="scientific">Sciurus carolinensis</name>
    <name type="common">Eastern gray squirrel</name>
    <dbReference type="NCBI Taxonomy" id="30640"/>
    <lineage>
        <taxon>Eukaryota</taxon>
        <taxon>Metazoa</taxon>
        <taxon>Chordata</taxon>
        <taxon>Craniata</taxon>
        <taxon>Vertebrata</taxon>
        <taxon>Euteleostomi</taxon>
        <taxon>Mammalia</taxon>
        <taxon>Eutheria</taxon>
        <taxon>Euarchontoglires</taxon>
        <taxon>Glires</taxon>
        <taxon>Rodentia</taxon>
        <taxon>Sciuromorpha</taxon>
        <taxon>Sciuridae</taxon>
        <taxon>Sciurinae</taxon>
        <taxon>Sciurini</taxon>
        <taxon>Sciurus</taxon>
    </lineage>
</organism>
<keyword evidence="6 9" id="KW-0732">Signal</keyword>
<dbReference type="GO" id="GO:0061844">
    <property type="term" value="P:antimicrobial humoral immune response mediated by antimicrobial peptide"/>
    <property type="evidence" value="ECO:0007669"/>
    <property type="project" value="TreeGrafter"/>
</dbReference>
<keyword evidence="5 9" id="KW-0964">Secreted</keyword>
<comment type="subcellular location">
    <subcellularLocation>
        <location evidence="1 9">Secreted</location>
    </subcellularLocation>
</comment>
<evidence type="ECO:0000256" key="9">
    <source>
        <dbReference type="RuleBase" id="RU361150"/>
    </source>
</evidence>
<dbReference type="Proteomes" id="UP001166674">
    <property type="component" value="Unassembled WGS sequence"/>
</dbReference>
<dbReference type="InterPro" id="IPR036048">
    <property type="entry name" value="Interleukin_8-like_sf"/>
</dbReference>
<dbReference type="GO" id="GO:0005615">
    <property type="term" value="C:extracellular space"/>
    <property type="evidence" value="ECO:0007669"/>
    <property type="project" value="UniProtKB-KW"/>
</dbReference>
<dbReference type="SMART" id="SM00199">
    <property type="entry name" value="SCY"/>
    <property type="match status" value="1"/>
</dbReference>
<dbReference type="GO" id="GO:0048245">
    <property type="term" value="P:eosinophil chemotaxis"/>
    <property type="evidence" value="ECO:0007669"/>
    <property type="project" value="TreeGrafter"/>
</dbReference>
<evidence type="ECO:0000256" key="7">
    <source>
        <dbReference type="ARBA" id="ARBA00023157"/>
    </source>
</evidence>
<name>A0AA41N134_SCICA</name>
<dbReference type="GO" id="GO:0030335">
    <property type="term" value="P:positive regulation of cell migration"/>
    <property type="evidence" value="ECO:0007669"/>
    <property type="project" value="TreeGrafter"/>
</dbReference>
<evidence type="ECO:0000313" key="11">
    <source>
        <dbReference type="EMBL" id="MBZ3881810.1"/>
    </source>
</evidence>
<dbReference type="FunFam" id="2.40.50.40:FF:000002">
    <property type="entry name" value="C-C motif chemokine"/>
    <property type="match status" value="1"/>
</dbReference>
<dbReference type="GO" id="GO:0070098">
    <property type="term" value="P:chemokine-mediated signaling pathway"/>
    <property type="evidence" value="ECO:0007669"/>
    <property type="project" value="TreeGrafter"/>
</dbReference>
<evidence type="ECO:0000256" key="5">
    <source>
        <dbReference type="ARBA" id="ARBA00022525"/>
    </source>
</evidence>
<evidence type="ECO:0000256" key="3">
    <source>
        <dbReference type="ARBA" id="ARBA00022500"/>
    </source>
</evidence>
<dbReference type="InterPro" id="IPR001811">
    <property type="entry name" value="Chemokine_IL8-like_dom"/>
</dbReference>
<keyword evidence="4 9" id="KW-0202">Cytokine</keyword>
<comment type="caution">
    <text evidence="11">The sequence shown here is derived from an EMBL/GenBank/DDBJ whole genome shotgun (WGS) entry which is preliminary data.</text>
</comment>
<gene>
    <name evidence="11" type="ORF">SUZIE_164810</name>
</gene>
<dbReference type="EMBL" id="JAATJV010378844">
    <property type="protein sequence ID" value="MBZ3881810.1"/>
    <property type="molecule type" value="Genomic_DNA"/>
</dbReference>
<feature type="chain" id="PRO_5041481588" description="C-C motif chemokine" evidence="9">
    <location>
        <begin position="24"/>
        <end position="99"/>
    </location>
</feature>
<dbReference type="InterPro" id="IPR000827">
    <property type="entry name" value="Chemokine_CC_CS"/>
</dbReference>
<dbReference type="Pfam" id="PF00048">
    <property type="entry name" value="IL8"/>
    <property type="match status" value="1"/>
</dbReference>
<dbReference type="GO" id="GO:0008009">
    <property type="term" value="F:chemokine activity"/>
    <property type="evidence" value="ECO:0007669"/>
    <property type="project" value="InterPro"/>
</dbReference>
<evidence type="ECO:0000256" key="6">
    <source>
        <dbReference type="ARBA" id="ARBA00022729"/>
    </source>
</evidence>
<evidence type="ECO:0000256" key="4">
    <source>
        <dbReference type="ARBA" id="ARBA00022514"/>
    </source>
</evidence>
<dbReference type="PANTHER" id="PTHR12015">
    <property type="entry name" value="SMALL INDUCIBLE CYTOKINE A"/>
    <property type="match status" value="1"/>
</dbReference>
<accession>A0AA41N134</accession>
<proteinExistence type="inferred from homology"/>
<dbReference type="AlphaFoldDB" id="A0AA41N134"/>
<feature type="signal peptide" evidence="9">
    <location>
        <begin position="1"/>
        <end position="23"/>
    </location>
</feature>
<reference evidence="11" key="1">
    <citation type="submission" date="2020-03" db="EMBL/GenBank/DDBJ databases">
        <title>Studies in the Genomics of Life Span.</title>
        <authorList>
            <person name="Glass D."/>
        </authorList>
    </citation>
    <scope>NUCLEOTIDE SEQUENCE</scope>
    <source>
        <strain evidence="11">SUZIE</strain>
        <tissue evidence="11">Muscle</tissue>
    </source>
</reference>
<keyword evidence="12" id="KW-1185">Reference proteome</keyword>
<dbReference type="CDD" id="cd00272">
    <property type="entry name" value="Chemokine_CC"/>
    <property type="match status" value="1"/>
</dbReference>
<dbReference type="Gene3D" id="2.40.50.40">
    <property type="match status" value="1"/>
</dbReference>
<sequence>MKVSATLLCLVLTAASVSSQVLAQPGSPSIPVTCCYTMTNKKIPIQRLESYKRITNTHCPQEAVIFKTILGKEICADPSEKWVKNFMKYLDQKSQSLKP</sequence>
<comment type="similarity">
    <text evidence="2 9">Belongs to the intercrine beta (chemokine CC) family.</text>
</comment>
<evidence type="ECO:0000313" key="12">
    <source>
        <dbReference type="Proteomes" id="UP001166674"/>
    </source>
</evidence>
<dbReference type="InterPro" id="IPR039809">
    <property type="entry name" value="Chemokine_b/g/d"/>
</dbReference>
<protein>
    <recommendedName>
        <fullName evidence="9">C-C motif chemokine</fullName>
    </recommendedName>
</protein>
<dbReference type="GO" id="GO:0006954">
    <property type="term" value="P:inflammatory response"/>
    <property type="evidence" value="ECO:0007669"/>
    <property type="project" value="UniProtKB-KW"/>
</dbReference>
<evidence type="ECO:0000256" key="1">
    <source>
        <dbReference type="ARBA" id="ARBA00004613"/>
    </source>
</evidence>
<evidence type="ECO:0000256" key="8">
    <source>
        <dbReference type="ARBA" id="ARBA00023198"/>
    </source>
</evidence>
<feature type="domain" description="Chemokine interleukin-8-like" evidence="10">
    <location>
        <begin position="31"/>
        <end position="90"/>
    </location>
</feature>
<evidence type="ECO:0000259" key="10">
    <source>
        <dbReference type="SMART" id="SM00199"/>
    </source>
</evidence>
<keyword evidence="7" id="KW-1015">Disulfide bond</keyword>
<dbReference type="PROSITE" id="PS00472">
    <property type="entry name" value="SMALL_CYTOKINES_CC"/>
    <property type="match status" value="1"/>
</dbReference>